<feature type="domain" description="NAD-dependent epimerase/dehydratase" evidence="1">
    <location>
        <begin position="11"/>
        <end position="215"/>
    </location>
</feature>
<dbReference type="PANTHER" id="PTHR48079:SF6">
    <property type="entry name" value="NAD(P)-BINDING DOMAIN-CONTAINING PROTEIN-RELATED"/>
    <property type="match status" value="1"/>
</dbReference>
<organism evidence="2 3">
    <name type="scientific">Acidocella aquatica</name>
    <dbReference type="NCBI Taxonomy" id="1922313"/>
    <lineage>
        <taxon>Bacteria</taxon>
        <taxon>Pseudomonadati</taxon>
        <taxon>Pseudomonadota</taxon>
        <taxon>Alphaproteobacteria</taxon>
        <taxon>Acetobacterales</taxon>
        <taxon>Acidocellaceae</taxon>
        <taxon>Acidocella</taxon>
    </lineage>
</organism>
<evidence type="ECO:0000313" key="3">
    <source>
        <dbReference type="Proteomes" id="UP001156641"/>
    </source>
</evidence>
<sequence length="310" mass="32474">MTATAHKVFCSGATGYIGGAILRALAGEGIAAVGGLRAAAPLPPGIIPFITGDLSNPGLRLPPVEAVIHAAGLGHKRRVSAKTWRRTNLDAAVNLARAARAAGASRFILISTAHIHGRAHNRPVTDTTPPNPQGAYAESKLQAEHEVAAAFGPGLSIIRPVAVIGPGCPGNIALLLKLLARGIPLPFAAIENQRSFIHRDDLARIVLAVLRSATPPESVLAAHPEAISTPELIRALAEGLGVERKLFACSPQLLKFAAALLGRAESWQSLAGNFIANPAAARQLGWKPEESLIDSLRQTARYHNTTHPTP</sequence>
<dbReference type="InterPro" id="IPR051783">
    <property type="entry name" value="NAD(P)-dependent_oxidoreduct"/>
</dbReference>
<proteinExistence type="predicted"/>
<evidence type="ECO:0000259" key="1">
    <source>
        <dbReference type="Pfam" id="PF01370"/>
    </source>
</evidence>
<dbReference type="InterPro" id="IPR001509">
    <property type="entry name" value="Epimerase_deHydtase"/>
</dbReference>
<dbReference type="Gene3D" id="3.40.50.720">
    <property type="entry name" value="NAD(P)-binding Rossmann-like Domain"/>
    <property type="match status" value="1"/>
</dbReference>
<dbReference type="Pfam" id="PF01370">
    <property type="entry name" value="Epimerase"/>
    <property type="match status" value="1"/>
</dbReference>
<dbReference type="SUPFAM" id="SSF51735">
    <property type="entry name" value="NAD(P)-binding Rossmann-fold domains"/>
    <property type="match status" value="1"/>
</dbReference>
<dbReference type="EMBL" id="BSOS01000073">
    <property type="protein sequence ID" value="GLR67917.1"/>
    <property type="molecule type" value="Genomic_DNA"/>
</dbReference>
<dbReference type="PANTHER" id="PTHR48079">
    <property type="entry name" value="PROTEIN YEEZ"/>
    <property type="match status" value="1"/>
</dbReference>
<comment type="caution">
    <text evidence="2">The sequence shown here is derived from an EMBL/GenBank/DDBJ whole genome shotgun (WGS) entry which is preliminary data.</text>
</comment>
<accession>A0ABQ6A9F9</accession>
<keyword evidence="3" id="KW-1185">Reference proteome</keyword>
<evidence type="ECO:0000313" key="2">
    <source>
        <dbReference type="EMBL" id="GLR67917.1"/>
    </source>
</evidence>
<dbReference type="RefSeq" id="WP_284258717.1">
    <property type="nucleotide sequence ID" value="NZ_BSOS01000073.1"/>
</dbReference>
<reference evidence="3" key="1">
    <citation type="journal article" date="2019" name="Int. J. Syst. Evol. Microbiol.">
        <title>The Global Catalogue of Microorganisms (GCM) 10K type strain sequencing project: providing services to taxonomists for standard genome sequencing and annotation.</title>
        <authorList>
            <consortium name="The Broad Institute Genomics Platform"/>
            <consortium name="The Broad Institute Genome Sequencing Center for Infectious Disease"/>
            <person name="Wu L."/>
            <person name="Ma J."/>
        </authorList>
    </citation>
    <scope>NUCLEOTIDE SEQUENCE [LARGE SCALE GENOMIC DNA]</scope>
    <source>
        <strain evidence="3">NBRC 112502</strain>
    </source>
</reference>
<dbReference type="Proteomes" id="UP001156641">
    <property type="component" value="Unassembled WGS sequence"/>
</dbReference>
<gene>
    <name evidence="2" type="ORF">GCM10010909_25980</name>
</gene>
<dbReference type="InterPro" id="IPR036291">
    <property type="entry name" value="NAD(P)-bd_dom_sf"/>
</dbReference>
<protein>
    <submittedName>
        <fullName evidence="2">UDP-glucose 4-epimerase</fullName>
    </submittedName>
</protein>
<name>A0ABQ6A9F9_9PROT</name>